<accession>A0AAN7XCI5</accession>
<comment type="caution">
    <text evidence="1">The sequence shown here is derived from an EMBL/GenBank/DDBJ whole genome shotgun (WGS) entry which is preliminary data.</text>
</comment>
<reference evidence="1 2" key="2">
    <citation type="journal article" date="2023" name="Mol. Biol. Evol.">
        <title>Genomics of Secondarily Temperate Adaptation in the Only Non-Antarctic Icefish.</title>
        <authorList>
            <person name="Rivera-Colon A.G."/>
            <person name="Rayamajhi N."/>
            <person name="Minhas B.F."/>
            <person name="Madrigal G."/>
            <person name="Bilyk K.T."/>
            <person name="Yoon V."/>
            <person name="Hune M."/>
            <person name="Gregory S."/>
            <person name="Cheng C.H.C."/>
            <person name="Catchen J.M."/>
        </authorList>
    </citation>
    <scope>NUCLEOTIDE SEQUENCE [LARGE SCALE GENOMIC DNA]</scope>
    <source>
        <strain evidence="1">JMC-PN-2008</strain>
    </source>
</reference>
<sequence>MAQIKQTGQRTEGPNRLSAGKQLLAGALGLPQLTHCRRAPVNGKANHWTALSFSTDGRIPLPKFSSDAPMTS</sequence>
<dbReference type="EMBL" id="JAUZQC010000015">
    <property type="protein sequence ID" value="KAK5858225.1"/>
    <property type="molecule type" value="Genomic_DNA"/>
</dbReference>
<protein>
    <submittedName>
        <fullName evidence="1">Uncharacterized protein</fullName>
    </submittedName>
</protein>
<dbReference type="Proteomes" id="UP001346869">
    <property type="component" value="Unassembled WGS sequence"/>
</dbReference>
<proteinExistence type="predicted"/>
<gene>
    <name evidence="1" type="ORF">PBY51_002382</name>
</gene>
<evidence type="ECO:0000313" key="1">
    <source>
        <dbReference type="EMBL" id="KAK5858225.1"/>
    </source>
</evidence>
<reference evidence="1 2" key="1">
    <citation type="journal article" date="2023" name="Genes (Basel)">
        <title>Chromosome-Level Genome Assembly and Circadian Gene Repertoire of the Patagonia Blennie Eleginops maclovinus-The Closest Ancestral Proxy of Antarctic Cryonotothenioids.</title>
        <authorList>
            <person name="Cheng C.C."/>
            <person name="Rivera-Colon A.G."/>
            <person name="Minhas B.F."/>
            <person name="Wilson L."/>
            <person name="Rayamajhi N."/>
            <person name="Vargas-Chacoff L."/>
            <person name="Catchen J.M."/>
        </authorList>
    </citation>
    <scope>NUCLEOTIDE SEQUENCE [LARGE SCALE GENOMIC DNA]</scope>
    <source>
        <strain evidence="1">JMC-PN-2008</strain>
    </source>
</reference>
<organism evidence="1 2">
    <name type="scientific">Eleginops maclovinus</name>
    <name type="common">Patagonian blennie</name>
    <name type="synonym">Eleginus maclovinus</name>
    <dbReference type="NCBI Taxonomy" id="56733"/>
    <lineage>
        <taxon>Eukaryota</taxon>
        <taxon>Metazoa</taxon>
        <taxon>Chordata</taxon>
        <taxon>Craniata</taxon>
        <taxon>Vertebrata</taxon>
        <taxon>Euteleostomi</taxon>
        <taxon>Actinopterygii</taxon>
        <taxon>Neopterygii</taxon>
        <taxon>Teleostei</taxon>
        <taxon>Neoteleostei</taxon>
        <taxon>Acanthomorphata</taxon>
        <taxon>Eupercaria</taxon>
        <taxon>Perciformes</taxon>
        <taxon>Notothenioidei</taxon>
        <taxon>Eleginopidae</taxon>
        <taxon>Eleginops</taxon>
    </lineage>
</organism>
<dbReference type="AlphaFoldDB" id="A0AAN7XCI5"/>
<name>A0AAN7XCI5_ELEMC</name>
<evidence type="ECO:0000313" key="2">
    <source>
        <dbReference type="Proteomes" id="UP001346869"/>
    </source>
</evidence>
<keyword evidence="2" id="KW-1185">Reference proteome</keyword>